<dbReference type="EMBL" id="CP070608">
    <property type="protein sequence ID" value="QSE97339.1"/>
    <property type="molecule type" value="Genomic_DNA"/>
</dbReference>
<evidence type="ECO:0000256" key="1">
    <source>
        <dbReference type="SAM" id="Phobius"/>
    </source>
</evidence>
<proteinExistence type="predicted"/>
<evidence type="ECO:0000313" key="2">
    <source>
        <dbReference type="EMBL" id="QSE97339.1"/>
    </source>
</evidence>
<dbReference type="Pfam" id="PF14108">
    <property type="entry name" value="ABA4-like"/>
    <property type="match status" value="1"/>
</dbReference>
<keyword evidence="1" id="KW-0812">Transmembrane</keyword>
<gene>
    <name evidence="2" type="ORF">JR347_17415</name>
</gene>
<evidence type="ECO:0000313" key="3">
    <source>
        <dbReference type="Proteomes" id="UP000662783"/>
    </source>
</evidence>
<keyword evidence="1" id="KW-0472">Membrane</keyword>
<reference evidence="2" key="1">
    <citation type="submission" date="2021-02" db="EMBL/GenBank/DDBJ databases">
        <title>Fulvivirga sp. S481 isolated from sea water.</title>
        <authorList>
            <person name="Bae S.S."/>
            <person name="Baek K."/>
        </authorList>
    </citation>
    <scope>NUCLEOTIDE SEQUENCE</scope>
    <source>
        <strain evidence="2">S481</strain>
    </source>
</reference>
<feature type="transmembrane region" description="Helical" evidence="1">
    <location>
        <begin position="107"/>
        <end position="129"/>
    </location>
</feature>
<name>A0A974WGC1_9BACT</name>
<dbReference type="RefSeq" id="WP_205721850.1">
    <property type="nucleotide sequence ID" value="NZ_CP070608.1"/>
</dbReference>
<dbReference type="AlphaFoldDB" id="A0A974WGC1"/>
<accession>A0A974WGC1</accession>
<organism evidence="2 3">
    <name type="scientific">Fulvivirga lutea</name>
    <dbReference type="NCBI Taxonomy" id="2810512"/>
    <lineage>
        <taxon>Bacteria</taxon>
        <taxon>Pseudomonadati</taxon>
        <taxon>Bacteroidota</taxon>
        <taxon>Cytophagia</taxon>
        <taxon>Cytophagales</taxon>
        <taxon>Fulvivirgaceae</taxon>
        <taxon>Fulvivirga</taxon>
    </lineage>
</organism>
<dbReference type="Proteomes" id="UP000662783">
    <property type="component" value="Chromosome"/>
</dbReference>
<feature type="transmembrane region" description="Helical" evidence="1">
    <location>
        <begin position="75"/>
        <end position="95"/>
    </location>
</feature>
<keyword evidence="3" id="KW-1185">Reference proteome</keyword>
<sequence length="138" mass="15674">MDSSTVFSLVNIWVLPFWILLIVTPKWKHRSIAIQLAASMLAFIYAFYLITGPSIDYSAFGSLTGVKELFTLDDAILIGWIHYLAFDLLVGNWIVNQAEDLGIKHWFIIPCLLFCFMLGPVGFLLFQLLKFAKVGRVN</sequence>
<keyword evidence="1" id="KW-1133">Transmembrane helix</keyword>
<feature type="transmembrane region" description="Helical" evidence="1">
    <location>
        <begin position="36"/>
        <end position="55"/>
    </location>
</feature>
<protein>
    <submittedName>
        <fullName evidence="2">DUF4281 domain-containing protein</fullName>
    </submittedName>
</protein>
<feature type="transmembrane region" description="Helical" evidence="1">
    <location>
        <begin position="6"/>
        <end position="24"/>
    </location>
</feature>
<dbReference type="KEGG" id="fuv:JR347_17415"/>
<dbReference type="InterPro" id="IPR025461">
    <property type="entry name" value="ABA4-like"/>
</dbReference>